<dbReference type="AlphaFoldDB" id="G0EF97"/>
<name>G0EF97_PYRF1</name>
<dbReference type="STRING" id="694429.Pyrfu_0268"/>
<gene>
    <name evidence="1" type="ordered locus">Pyrfu_0268</name>
</gene>
<accession>G0EF97</accession>
<dbReference type="SUPFAM" id="SSF53163">
    <property type="entry name" value="HybD-like"/>
    <property type="match status" value="1"/>
</dbReference>
<evidence type="ECO:0000313" key="2">
    <source>
        <dbReference type="Proteomes" id="UP000001037"/>
    </source>
</evidence>
<protein>
    <recommendedName>
        <fullName evidence="3">Hydrogenase maturation protease</fullName>
    </recommendedName>
</protein>
<organism evidence="1 2">
    <name type="scientific">Pyrolobus fumarii (strain DSM 11204 / 1A)</name>
    <dbReference type="NCBI Taxonomy" id="694429"/>
    <lineage>
        <taxon>Archaea</taxon>
        <taxon>Thermoproteota</taxon>
        <taxon>Thermoprotei</taxon>
        <taxon>Desulfurococcales</taxon>
        <taxon>Pyrodictiaceae</taxon>
        <taxon>Pyrolobus</taxon>
    </lineage>
</organism>
<dbReference type="EMBL" id="CP002838">
    <property type="protein sequence ID" value="AEM38140.1"/>
    <property type="molecule type" value="Genomic_DNA"/>
</dbReference>
<keyword evidence="2" id="KW-1185">Reference proteome</keyword>
<dbReference type="eggNOG" id="arCOG04429">
    <property type="taxonomic scope" value="Archaea"/>
</dbReference>
<dbReference type="HOGENOM" id="CLU_1544256_0_0_2"/>
<dbReference type="KEGG" id="pfm:Pyrfu_0268"/>
<evidence type="ECO:0008006" key="3">
    <source>
        <dbReference type="Google" id="ProtNLM"/>
    </source>
</evidence>
<dbReference type="Proteomes" id="UP000001037">
    <property type="component" value="Chromosome"/>
</dbReference>
<dbReference type="RefSeq" id="WP_014025817.1">
    <property type="nucleotide sequence ID" value="NC_015931.1"/>
</dbReference>
<proteinExistence type="predicted"/>
<reference evidence="1 2" key="1">
    <citation type="journal article" date="2011" name="Stand. Genomic Sci.">
        <title>Complete genome sequence of the hyperthermophilic chemolithoautotroph Pyrolobus fumarii type strain (1A).</title>
        <authorList>
            <person name="Anderson I."/>
            <person name="Goker M."/>
            <person name="Nolan M."/>
            <person name="Lucas S."/>
            <person name="Hammon N."/>
            <person name="Deshpande S."/>
            <person name="Cheng J.F."/>
            <person name="Tapia R."/>
            <person name="Han C."/>
            <person name="Goodwin L."/>
            <person name="Pitluck S."/>
            <person name="Huntemann M."/>
            <person name="Liolios K."/>
            <person name="Ivanova N."/>
            <person name="Pagani I."/>
            <person name="Mavromatis K."/>
            <person name="Ovchinikova G."/>
            <person name="Pati A."/>
            <person name="Chen A."/>
            <person name="Palaniappan K."/>
            <person name="Land M."/>
            <person name="Hauser L."/>
            <person name="Brambilla E.M."/>
            <person name="Huber H."/>
            <person name="Yasawong M."/>
            <person name="Rohde M."/>
            <person name="Spring S."/>
            <person name="Abt B."/>
            <person name="Sikorski J."/>
            <person name="Wirth R."/>
            <person name="Detter J.C."/>
            <person name="Woyke T."/>
            <person name="Bristow J."/>
            <person name="Eisen J.A."/>
            <person name="Markowitz V."/>
            <person name="Hugenholtz P."/>
            <person name="Kyrpides N.C."/>
            <person name="Klenk H.P."/>
            <person name="Lapidus A."/>
        </authorList>
    </citation>
    <scope>NUCLEOTIDE SEQUENCE [LARGE SCALE GENOMIC DNA]</scope>
    <source>
        <strain evidence="2">DSM 11204 / 1A</strain>
    </source>
</reference>
<dbReference type="GeneID" id="11139910"/>
<dbReference type="InterPro" id="IPR023430">
    <property type="entry name" value="Pept_HybD-like_dom_sf"/>
</dbReference>
<dbReference type="InParanoid" id="G0EF97"/>
<sequence>MAGTRRSEAGTPLRLLVAGFGNELIPGDACAKSIVEQIRLPCGEARWLGRGVQALIHLIHDYDALIVVDASRRVPRGTVRTTIVESCDQLELNALHEAGLLEALCMAMEVSKAVTGRHPLVYLVECGIGSPFDGEAASLAIREAIPLIEELAGELCARAESGQRAGQEARGDG</sequence>
<evidence type="ECO:0000313" key="1">
    <source>
        <dbReference type="EMBL" id="AEM38140.1"/>
    </source>
</evidence>
<dbReference type="Gene3D" id="3.40.50.1450">
    <property type="entry name" value="HybD-like"/>
    <property type="match status" value="1"/>
</dbReference>